<keyword evidence="5 9" id="KW-0863">Zinc-finger</keyword>
<feature type="compositionally biased region" description="Basic and acidic residues" evidence="10">
    <location>
        <begin position="2377"/>
        <end position="2387"/>
    </location>
</feature>
<dbReference type="InterPro" id="IPR001841">
    <property type="entry name" value="Znf_RING"/>
</dbReference>
<gene>
    <name evidence="14" type="primary">LOC118423747</name>
</gene>
<keyword evidence="13" id="KW-1185">Reference proteome</keyword>
<dbReference type="KEGG" id="bfo:118423747"/>
<feature type="compositionally biased region" description="Polar residues" evidence="10">
    <location>
        <begin position="2224"/>
        <end position="2234"/>
    </location>
</feature>
<dbReference type="Gene3D" id="3.40.50.10190">
    <property type="entry name" value="BRCT domain"/>
    <property type="match status" value="2"/>
</dbReference>
<dbReference type="InterPro" id="IPR036420">
    <property type="entry name" value="BRCT_dom_sf"/>
</dbReference>
<feature type="compositionally biased region" description="Acidic residues" evidence="10">
    <location>
        <begin position="1721"/>
        <end position="1733"/>
    </location>
</feature>
<dbReference type="InterPro" id="IPR001357">
    <property type="entry name" value="BRCT_dom"/>
</dbReference>
<feature type="compositionally biased region" description="Basic and acidic residues" evidence="10">
    <location>
        <begin position="927"/>
        <end position="981"/>
    </location>
</feature>
<feature type="region of interest" description="Disordered" evidence="10">
    <location>
        <begin position="763"/>
        <end position="1458"/>
    </location>
</feature>
<feature type="compositionally biased region" description="Acidic residues" evidence="10">
    <location>
        <begin position="1968"/>
        <end position="1993"/>
    </location>
</feature>
<feature type="compositionally biased region" description="Basic and acidic residues" evidence="10">
    <location>
        <begin position="1398"/>
        <end position="1429"/>
    </location>
</feature>
<reference evidence="13" key="1">
    <citation type="journal article" date="2020" name="Nat. Ecol. Evol.">
        <title>Deeply conserved synteny resolves early events in vertebrate evolution.</title>
        <authorList>
            <person name="Simakov O."/>
            <person name="Marletaz F."/>
            <person name="Yue J.X."/>
            <person name="O'Connell B."/>
            <person name="Jenkins J."/>
            <person name="Brandt A."/>
            <person name="Calef R."/>
            <person name="Tung C.H."/>
            <person name="Huang T.K."/>
            <person name="Schmutz J."/>
            <person name="Satoh N."/>
            <person name="Yu J.K."/>
            <person name="Putnam N.H."/>
            <person name="Green R.E."/>
            <person name="Rokhsar D.S."/>
        </authorList>
    </citation>
    <scope>NUCLEOTIDE SEQUENCE [LARGE SCALE GENOMIC DNA]</scope>
    <source>
        <strain evidence="13">S238N-H82</strain>
    </source>
</reference>
<dbReference type="PANTHER" id="PTHR13763:SF0">
    <property type="entry name" value="BREAST CANCER TYPE 1 SUSCEPTIBILITY PROTEIN"/>
    <property type="match status" value="1"/>
</dbReference>
<feature type="compositionally biased region" description="Low complexity" evidence="10">
    <location>
        <begin position="2357"/>
        <end position="2374"/>
    </location>
</feature>
<feature type="compositionally biased region" description="Basic residues" evidence="10">
    <location>
        <begin position="1075"/>
        <end position="1099"/>
    </location>
</feature>
<evidence type="ECO:0000313" key="13">
    <source>
        <dbReference type="Proteomes" id="UP000001554"/>
    </source>
</evidence>
<evidence type="ECO:0000256" key="6">
    <source>
        <dbReference type="ARBA" id="ARBA00022833"/>
    </source>
</evidence>
<dbReference type="SMART" id="SM00292">
    <property type="entry name" value="BRCT"/>
    <property type="match status" value="2"/>
</dbReference>
<feature type="compositionally biased region" description="Polar residues" evidence="10">
    <location>
        <begin position="2162"/>
        <end position="2173"/>
    </location>
</feature>
<dbReference type="InterPro" id="IPR013083">
    <property type="entry name" value="Znf_RING/FYVE/PHD"/>
</dbReference>
<dbReference type="GO" id="GO:0007095">
    <property type="term" value="P:mitotic G2 DNA damage checkpoint signaling"/>
    <property type="evidence" value="ECO:0000318"/>
    <property type="project" value="GO_Central"/>
</dbReference>
<dbReference type="InterPro" id="IPR017907">
    <property type="entry name" value="Znf_RING_CS"/>
</dbReference>
<feature type="compositionally biased region" description="Basic and acidic residues" evidence="10">
    <location>
        <begin position="2494"/>
        <end position="2506"/>
    </location>
</feature>
<feature type="compositionally biased region" description="Polar residues" evidence="10">
    <location>
        <begin position="2508"/>
        <end position="2550"/>
    </location>
</feature>
<feature type="compositionally biased region" description="Basic and acidic residues" evidence="10">
    <location>
        <begin position="1363"/>
        <end position="1372"/>
    </location>
</feature>
<feature type="domain" description="BRCT" evidence="12">
    <location>
        <begin position="2612"/>
        <end position="2696"/>
    </location>
</feature>
<dbReference type="Proteomes" id="UP000001554">
    <property type="component" value="Chromosome 10"/>
</dbReference>
<name>A0A9J7N2Y3_BRAFL</name>
<dbReference type="FunFam" id="3.40.50.10190:FF:000025">
    <property type="entry name" value="Breast cancer type 1 susceptibility protein homolog"/>
    <property type="match status" value="1"/>
</dbReference>
<feature type="region of interest" description="Disordered" evidence="10">
    <location>
        <begin position="1561"/>
        <end position="2078"/>
    </location>
</feature>
<evidence type="ECO:0000256" key="4">
    <source>
        <dbReference type="ARBA" id="ARBA00022763"/>
    </source>
</evidence>
<protein>
    <submittedName>
        <fullName evidence="14">Serine/arginine repetitive matrix protein 2-like isoform X1</fullName>
    </submittedName>
</protein>
<feature type="compositionally biased region" description="Polar residues" evidence="10">
    <location>
        <begin position="1757"/>
        <end position="1780"/>
    </location>
</feature>
<keyword evidence="8" id="KW-0539">Nucleus</keyword>
<feature type="compositionally biased region" description="Polar residues" evidence="10">
    <location>
        <begin position="1708"/>
        <end position="1720"/>
    </location>
</feature>
<feature type="compositionally biased region" description="Basic residues" evidence="10">
    <location>
        <begin position="766"/>
        <end position="775"/>
    </location>
</feature>
<feature type="compositionally biased region" description="Polar residues" evidence="10">
    <location>
        <begin position="1996"/>
        <end position="2012"/>
    </location>
</feature>
<feature type="compositionally biased region" description="Polar residues" evidence="10">
    <location>
        <begin position="572"/>
        <end position="582"/>
    </location>
</feature>
<feature type="compositionally biased region" description="Polar residues" evidence="10">
    <location>
        <begin position="1828"/>
        <end position="1839"/>
    </location>
</feature>
<organism evidence="13 14">
    <name type="scientific">Branchiostoma floridae</name>
    <name type="common">Florida lancelet</name>
    <name type="synonym">Amphioxus</name>
    <dbReference type="NCBI Taxonomy" id="7739"/>
    <lineage>
        <taxon>Eukaryota</taxon>
        <taxon>Metazoa</taxon>
        <taxon>Chordata</taxon>
        <taxon>Cephalochordata</taxon>
        <taxon>Leptocardii</taxon>
        <taxon>Amphioxiformes</taxon>
        <taxon>Branchiostomatidae</taxon>
        <taxon>Branchiostoma</taxon>
    </lineage>
</organism>
<dbReference type="PROSITE" id="PS50172">
    <property type="entry name" value="BRCT"/>
    <property type="match status" value="2"/>
</dbReference>
<feature type="compositionally biased region" description="Polar residues" evidence="10">
    <location>
        <begin position="2577"/>
        <end position="2587"/>
    </location>
</feature>
<proteinExistence type="predicted"/>
<dbReference type="Gene3D" id="3.30.40.10">
    <property type="entry name" value="Zinc/RING finger domain, C3HC4 (zinc finger)"/>
    <property type="match status" value="1"/>
</dbReference>
<evidence type="ECO:0000256" key="7">
    <source>
        <dbReference type="ARBA" id="ARBA00023204"/>
    </source>
</evidence>
<feature type="compositionally biased region" description="Basic residues" evidence="10">
    <location>
        <begin position="213"/>
        <end position="226"/>
    </location>
</feature>
<keyword evidence="7" id="KW-0234">DNA repair</keyword>
<dbReference type="SMART" id="SM00184">
    <property type="entry name" value="RING"/>
    <property type="match status" value="1"/>
</dbReference>
<dbReference type="GO" id="GO:0004842">
    <property type="term" value="F:ubiquitin-protein transferase activity"/>
    <property type="evidence" value="ECO:0000318"/>
    <property type="project" value="GO_Central"/>
</dbReference>
<evidence type="ECO:0000256" key="8">
    <source>
        <dbReference type="ARBA" id="ARBA00023242"/>
    </source>
</evidence>
<keyword evidence="6" id="KW-0862">Zinc</keyword>
<keyword evidence="3" id="KW-0677">Repeat</keyword>
<feature type="compositionally biased region" description="Polar residues" evidence="10">
    <location>
        <begin position="1176"/>
        <end position="1189"/>
    </location>
</feature>
<comment type="subcellular location">
    <subcellularLocation>
        <location evidence="1">Nucleus</location>
    </subcellularLocation>
</comment>
<feature type="compositionally biased region" description="Basic residues" evidence="10">
    <location>
        <begin position="148"/>
        <end position="159"/>
    </location>
</feature>
<dbReference type="GO" id="GO:0031436">
    <property type="term" value="C:BRCA1-BARD1 complex"/>
    <property type="evidence" value="ECO:0000318"/>
    <property type="project" value="GO_Central"/>
</dbReference>
<reference evidence="14" key="2">
    <citation type="submission" date="2025-08" db="UniProtKB">
        <authorList>
            <consortium name="RefSeq"/>
        </authorList>
    </citation>
    <scope>IDENTIFICATION</scope>
    <source>
        <strain evidence="14">S238N-H82</strain>
        <tissue evidence="14">Testes</tissue>
    </source>
</reference>
<feature type="compositionally biased region" description="Polar residues" evidence="10">
    <location>
        <begin position="2471"/>
        <end position="2480"/>
    </location>
</feature>
<feature type="compositionally biased region" description="Basic and acidic residues" evidence="10">
    <location>
        <begin position="1436"/>
        <end position="1445"/>
    </location>
</feature>
<feature type="compositionally biased region" description="Basic and acidic residues" evidence="10">
    <location>
        <begin position="804"/>
        <end position="819"/>
    </location>
</feature>
<dbReference type="PROSITE" id="PS50089">
    <property type="entry name" value="ZF_RING_2"/>
    <property type="match status" value="1"/>
</dbReference>
<dbReference type="CDD" id="cd16498">
    <property type="entry name" value="RING-HC_BRCA1"/>
    <property type="match status" value="1"/>
</dbReference>
<feature type="domain" description="RING-type" evidence="11">
    <location>
        <begin position="29"/>
        <end position="69"/>
    </location>
</feature>
<feature type="region of interest" description="Disordered" evidence="10">
    <location>
        <begin position="266"/>
        <end position="285"/>
    </location>
</feature>
<dbReference type="GO" id="GO:0008270">
    <property type="term" value="F:zinc ion binding"/>
    <property type="evidence" value="ECO:0007669"/>
    <property type="project" value="UniProtKB-KW"/>
</dbReference>
<evidence type="ECO:0000256" key="10">
    <source>
        <dbReference type="SAM" id="MobiDB-lite"/>
    </source>
</evidence>
<evidence type="ECO:0000313" key="14">
    <source>
        <dbReference type="RefSeq" id="XP_035687844.1"/>
    </source>
</evidence>
<dbReference type="SUPFAM" id="SSF57850">
    <property type="entry name" value="RING/U-box"/>
    <property type="match status" value="1"/>
</dbReference>
<evidence type="ECO:0000259" key="12">
    <source>
        <dbReference type="PROSITE" id="PS50172"/>
    </source>
</evidence>
<feature type="region of interest" description="Disordered" evidence="10">
    <location>
        <begin position="418"/>
        <end position="584"/>
    </location>
</feature>
<dbReference type="PANTHER" id="PTHR13763">
    <property type="entry name" value="BREAST CANCER TYPE 1 SUSCEPTIBILITY PROTEIN BRCA1"/>
    <property type="match status" value="1"/>
</dbReference>
<dbReference type="GO" id="GO:0070531">
    <property type="term" value="C:BRCA1-A complex"/>
    <property type="evidence" value="ECO:0000318"/>
    <property type="project" value="GO_Central"/>
</dbReference>
<dbReference type="Pfam" id="PF00533">
    <property type="entry name" value="BRCT"/>
    <property type="match status" value="1"/>
</dbReference>
<feature type="compositionally biased region" description="Basic and acidic residues" evidence="10">
    <location>
        <begin position="1813"/>
        <end position="1827"/>
    </location>
</feature>
<feature type="compositionally biased region" description="Basic and acidic residues" evidence="10">
    <location>
        <begin position="2430"/>
        <end position="2446"/>
    </location>
</feature>
<feature type="compositionally biased region" description="Basic and acidic residues" evidence="10">
    <location>
        <begin position="542"/>
        <end position="553"/>
    </location>
</feature>
<feature type="compositionally biased region" description="Basic and acidic residues" evidence="10">
    <location>
        <begin position="1847"/>
        <end position="1866"/>
    </location>
</feature>
<evidence type="ECO:0000256" key="3">
    <source>
        <dbReference type="ARBA" id="ARBA00022737"/>
    </source>
</evidence>
<keyword evidence="2" id="KW-0479">Metal-binding</keyword>
<feature type="compositionally biased region" description="Basic residues" evidence="10">
    <location>
        <begin position="1234"/>
        <end position="1244"/>
    </location>
</feature>
<feature type="compositionally biased region" description="Basic and acidic residues" evidence="10">
    <location>
        <begin position="2343"/>
        <end position="2355"/>
    </location>
</feature>
<dbReference type="SUPFAM" id="SSF52113">
    <property type="entry name" value="BRCT domain"/>
    <property type="match status" value="2"/>
</dbReference>
<feature type="compositionally biased region" description="Basic and acidic residues" evidence="10">
    <location>
        <begin position="2146"/>
        <end position="2161"/>
    </location>
</feature>
<evidence type="ECO:0000256" key="1">
    <source>
        <dbReference type="ARBA" id="ARBA00004123"/>
    </source>
</evidence>
<dbReference type="GO" id="GO:0045944">
    <property type="term" value="P:positive regulation of transcription by RNA polymerase II"/>
    <property type="evidence" value="ECO:0000318"/>
    <property type="project" value="GO_Central"/>
</dbReference>
<dbReference type="OrthoDB" id="6105938at2759"/>
<accession>A0A9J7N2Y3</accession>
<feature type="compositionally biased region" description="Low complexity" evidence="10">
    <location>
        <begin position="2263"/>
        <end position="2276"/>
    </location>
</feature>
<feature type="compositionally biased region" description="Low complexity" evidence="10">
    <location>
        <begin position="473"/>
        <end position="486"/>
    </location>
</feature>
<feature type="compositionally biased region" description="Polar residues" evidence="10">
    <location>
        <begin position="2199"/>
        <end position="2215"/>
    </location>
</feature>
<feature type="region of interest" description="Disordered" evidence="10">
    <location>
        <begin position="700"/>
        <end position="739"/>
    </location>
</feature>
<feature type="compositionally biased region" description="Basic and acidic residues" evidence="10">
    <location>
        <begin position="2567"/>
        <end position="2576"/>
    </location>
</feature>
<dbReference type="CDD" id="cd17721">
    <property type="entry name" value="BRCT_BRCA1_rpt2"/>
    <property type="match status" value="1"/>
</dbReference>
<dbReference type="GeneID" id="118423747"/>
<feature type="compositionally biased region" description="Basic and acidic residues" evidence="10">
    <location>
        <begin position="1036"/>
        <end position="1048"/>
    </location>
</feature>
<feature type="compositionally biased region" description="Basic and acidic residues" evidence="10">
    <location>
        <begin position="723"/>
        <end position="739"/>
    </location>
</feature>
<dbReference type="OMA" id="CNFCILA"/>
<feature type="compositionally biased region" description="Polar residues" evidence="10">
    <location>
        <begin position="660"/>
        <end position="671"/>
    </location>
</feature>
<feature type="compositionally biased region" description="Acidic residues" evidence="10">
    <location>
        <begin position="493"/>
        <end position="510"/>
    </location>
</feature>
<keyword evidence="4" id="KW-0227">DNA damage</keyword>
<evidence type="ECO:0000256" key="2">
    <source>
        <dbReference type="ARBA" id="ARBA00022723"/>
    </source>
</evidence>
<feature type="region of interest" description="Disordered" evidence="10">
    <location>
        <begin position="2146"/>
        <end position="2587"/>
    </location>
</feature>
<feature type="compositionally biased region" description="Basic and acidic residues" evidence="10">
    <location>
        <begin position="853"/>
        <end position="871"/>
    </location>
</feature>
<feature type="compositionally biased region" description="Pro residues" evidence="10">
    <location>
        <begin position="1607"/>
        <end position="1621"/>
    </location>
</feature>
<evidence type="ECO:0000256" key="9">
    <source>
        <dbReference type="PROSITE-ProRule" id="PRU00175"/>
    </source>
</evidence>
<feature type="compositionally biased region" description="Polar residues" evidence="10">
    <location>
        <begin position="1651"/>
        <end position="1688"/>
    </location>
</feature>
<feature type="compositionally biased region" description="Basic and acidic residues" evidence="10">
    <location>
        <begin position="1289"/>
        <end position="1314"/>
    </location>
</feature>
<dbReference type="GO" id="GO:0043009">
    <property type="term" value="P:chordate embryonic development"/>
    <property type="evidence" value="ECO:0000318"/>
    <property type="project" value="GO_Central"/>
</dbReference>
<dbReference type="RefSeq" id="XP_035687844.1">
    <property type="nucleotide sequence ID" value="XM_035831951.1"/>
</dbReference>
<feature type="compositionally biased region" description="Basic and acidic residues" evidence="10">
    <location>
        <begin position="326"/>
        <end position="336"/>
    </location>
</feature>
<feature type="domain" description="BRCT" evidence="12">
    <location>
        <begin position="2715"/>
        <end position="2813"/>
    </location>
</feature>
<evidence type="ECO:0000259" key="11">
    <source>
        <dbReference type="PROSITE" id="PS50089"/>
    </source>
</evidence>
<feature type="compositionally biased region" description="Low complexity" evidence="10">
    <location>
        <begin position="1639"/>
        <end position="1650"/>
    </location>
</feature>
<evidence type="ECO:0000256" key="5">
    <source>
        <dbReference type="ARBA" id="ARBA00022771"/>
    </source>
</evidence>
<feature type="compositionally biased region" description="Basic and acidic residues" evidence="10">
    <location>
        <begin position="2068"/>
        <end position="2078"/>
    </location>
</feature>
<feature type="compositionally biased region" description="Polar residues" evidence="10">
    <location>
        <begin position="1930"/>
        <end position="1948"/>
    </location>
</feature>
<feature type="compositionally biased region" description="Basic and acidic residues" evidence="10">
    <location>
        <begin position="343"/>
        <end position="363"/>
    </location>
</feature>
<feature type="compositionally biased region" description="Basic residues" evidence="10">
    <location>
        <begin position="446"/>
        <end position="460"/>
    </location>
</feature>
<feature type="compositionally biased region" description="Acidic residues" evidence="10">
    <location>
        <begin position="1114"/>
        <end position="1140"/>
    </location>
</feature>
<feature type="compositionally biased region" description="Acidic residues" evidence="10">
    <location>
        <begin position="1888"/>
        <end position="1923"/>
    </location>
</feature>
<dbReference type="PROSITE" id="PS00518">
    <property type="entry name" value="ZF_RING_1"/>
    <property type="match status" value="1"/>
</dbReference>
<dbReference type="CDD" id="cd17735">
    <property type="entry name" value="BRCT_BRCA1_rpt1"/>
    <property type="match status" value="1"/>
</dbReference>
<feature type="compositionally biased region" description="Basic and acidic residues" evidence="10">
    <location>
        <begin position="2014"/>
        <end position="2035"/>
    </location>
</feature>
<feature type="compositionally biased region" description="Basic and acidic residues" evidence="10">
    <location>
        <begin position="1141"/>
        <end position="1170"/>
    </location>
</feature>
<dbReference type="FunFam" id="3.40.50.10190:FF:000006">
    <property type="entry name" value="Breast cancer type 1 susceptibility protein homolog"/>
    <property type="match status" value="1"/>
</dbReference>
<feature type="region of interest" description="Disordered" evidence="10">
    <location>
        <begin position="642"/>
        <end position="688"/>
    </location>
</feature>
<dbReference type="Pfam" id="PF13923">
    <property type="entry name" value="zf-C3HC4_2"/>
    <property type="match status" value="1"/>
</dbReference>
<feature type="region of interest" description="Disordered" evidence="10">
    <location>
        <begin position="313"/>
        <end position="385"/>
    </location>
</feature>
<dbReference type="InterPro" id="IPR031099">
    <property type="entry name" value="BRCA1-associated"/>
</dbReference>
<feature type="compositionally biased region" description="Basic and acidic residues" evidence="10">
    <location>
        <begin position="1245"/>
        <end position="1262"/>
    </location>
</feature>
<dbReference type="GO" id="GO:0000724">
    <property type="term" value="P:double-strand break repair via homologous recombination"/>
    <property type="evidence" value="ECO:0000318"/>
    <property type="project" value="GO_Central"/>
</dbReference>
<feature type="compositionally biased region" description="Basic residues" evidence="10">
    <location>
        <begin position="2406"/>
        <end position="2417"/>
    </location>
</feature>
<sequence>MMESVSSTTGTELTRVQHILGLMQKNLECPICLDLLKNPVSTRCDHQFCRFCILKALTGKQSVSCPLCKVEVTKRSLQDNTQLQQIITAVQSVTEAVYKDTDQQKAPPVGSSQNYSKSQDQKEQGEKRRHISTDSEEGNGVPSTVQVRNRRNIRQAKKRKVEETPVYIEEDPIDDHSAPRTTTNINISHGFPVQELSKGRKNRNLNNPPNREAHRRSAPRRTRHAPRRDGRSSNREQGSGHLEPTVTSAELLSALVENSLGVSGDGHVTNGCHGDDDVTGNADPSAEDGRLLHVLGEASLGLFEQSGAKDIQESTTVLNSGGKVPTIEEHKEDQVGEKPLLTSHDHNDGSHADQEPHGDDQKSDTLGPTISEAEPLDISKDQEQMAVDLLTTEVEDEVPADIGKEVKAQEKVEFWLKHHNTTATEPGGTEDLDPYEFIGSQQDHAKGKKKSRKRGKKGRKPPAADNRNKKSPKSSSGPSKGKPTKTSAKKVEEVEDVEVDCEDLDQEEGEASAASMTDCSEASWKPGQSDPDWGKGRSSRRKSAETNADKESVSSKGRKRKQRNPADREDQMTVSSGSSSQLRIDRWVQRKEKLFVKSYSKPASSRREKTLLHKKKAAGLEEQWRRAKDMAGDFSAKVLHPIAEELPSKTKKKSKDNHTTSKASTKETCSATGLHPLQDLPSLGEREEVLNSEDDMCVYLTSNGELLNSPEKSDNPSDDDQDQEKQPTKEKSVALTEQEQKIAADLNELDEQTLSQLGMFSQQYLQKRKRRKDRKKRLEEVQNEDEDNIFAAIRALESESNLCNKEHQTQDETSRKEDNCTEVVDAGDVISAPVDEEVKKDNNSRKSRQARSLSRDRRGQGDVTEEKEARPRRTRSSSRKSAEDVLVDVGNAVSDRSSRQAGSSSKTKTNVRKNQNDKEDGETNGEEQSRPDCMKDECEHIPQDAGTSDKDKLAKKQKEETERQQTAKEEKTSEKELETRQEGSVNIEETAMKENATSPKALQMRKRHAAEKQTNKKALGNMGESLGVRQTRRNKKMPETVKEAEPPKHLPLVTTKDTVPQDPYQFQYSQESNRKKAGKKKGRRQRGKVKKLKRTKARKRELLLIQTGWIEREEAGEDEDSEEENGQENVEDQTVDELNVDESRDAQAHLDKQEERDQDTKVLGEEKDNTEVSVIPESNPNTEPISSSVKNKKHDVDLTACQPSCSLEETPGIYSTDIIPPSVEGTQIMSPQAGKKKRKTSLNKKKTEEDTSQRETGEDTKLSKSGKVSSPETENSEDIIQPSWQDLLKQTKDKISNKPENMKESERAQDENIRRSPRRCSKNASANRKGKDQDIKQPRMNSPEKDKDGPQDVLSSPRRRPKKPLEEQDIRRSPRHSTHKPLAGAVNAEQDAIVNSRHHPEQDEKQNTSRTTEHSPEKALDKEDKEMIRSPRRRTEKVMNEDKNKTGKGNLHPGNKEKRNILQDFGNVVRNIPDTITLASPSPPRRNFAGVASNTRSHKRGEGCILDSRNDEEILSLPASQDRSLENSMEDCGVILESETTTEFDGKLVEVVADVHRLAEFSEGSQQSQRQNKLRKAASDIQSPGRHASGRTPASLRSSGRDSTPGEVPPTPPPPSTPPVLPATISTSGQKAAKDRNRLSIQRRSSQLSSPENTPSICSNSQENTPSTPGVQKSLPTSTKSQPKSSATPPDAVDNEKDTPKSCPPESEVSTVCSQVSTPEVDTDSDVVPDTEENPTKKGKRKSSNLQKASDSEATPRTKVTSPSMMFQQSFPDSGNTEASVSLLENVKPRGAETVSQQKRKSPRLSRGVSDSGKQERKCSDEPKETVTQKLEQSEAEQTNSKRHLKEQRGKEEVKTDNLKPTEKVVGKQASFEGLIQQSNEIEHYDVTDDDKEDLQMEDIEEEDGQEEEDAVEDEDDSEEDDLVPPTPPDTSFTQLTQRTKTVKSKTWTPERVTREDLKENNFQPVILEEEEDRECNWSDDDNDELPDLDEEPEHQVSSTGHSNTATPQNGGRNKAEEQPDAKEGFKENQKDTDINTRSQSKRRKAASGEIEAKDEATDESMPKRRKSDIDSEWKEERIPKVDVVNVTAGFENNEESDLSQDSHVHDLTNASSLSELYDTQNQDKLKNDVQNLEGQMAMIQMLLAKGKERARETGKEENTNKDPTSIAKQHLTTVYEENMQMSEGDHEEILSGKDLYGTPSSQASAKCTYSTAQEETPRKRRPSSTSTPQSNHSPTKEYNFRKRMLSPQRSQEASAKSRKSRQSSPRSSQPCLSPRSPSPPPPLSPEKTRTPRVLPPAVQAAANILEKFRSPDLATKGKRRNSGNSSPLGKEDSTARRLSPRTKKESQSPPDRKNTTPRSSSFKTSASKSPSSPRSKKYDIEKRMNLEDEVEDSMPVENLVSTAARNRRSLNKRKRKSLQDTFADEEDETMRCDDAPSPGDHKIPTSEEPEEMSTNWKAFQQMKCDILAQKGTSTSNGQNKEAPKRLSLPSTMKSDRCTSDKRKSEPVVSSSQFDRNSITNNPSTPQPRKNPLTFSQQPSPSVGNLSQTVSRRKKESPRLIGSSKSPIDRLPHGNTEKLTSTSSCSAVKSVAGPPTVVKTEWQNDNRAPMTFVTTGLSREETRAVHELAKKTGSQVKQSFDNSTTHVITRTDVDLFCSRTLKFFLGIAGRKWIVSFQWIAACLEEGKHVPEDPYEVRGDLVHGCHGGPRQARSNKGKLLLCDYEICIYGKFTALTRDDLQFMVELCGGTVVKEPHMFPHDKKPLIVSQIDANQLTEEDYNVFYRRYGVLSVTRDWILDSVSSYQIQPIERYLMCSTKNQNIIVID</sequence>
<feature type="compositionally biased region" description="Basic and acidic residues" evidence="10">
    <location>
        <begin position="1329"/>
        <end position="1350"/>
    </location>
</feature>
<feature type="region of interest" description="Disordered" evidence="10">
    <location>
        <begin position="1476"/>
        <end position="1503"/>
    </location>
</feature>
<feature type="region of interest" description="Disordered" evidence="10">
    <location>
        <begin position="99"/>
        <end position="243"/>
    </location>
</feature>